<evidence type="ECO:0000259" key="5">
    <source>
        <dbReference type="Pfam" id="PF00884"/>
    </source>
</evidence>
<keyword evidence="2" id="KW-0479">Metal-binding</keyword>
<dbReference type="GO" id="GO:0004065">
    <property type="term" value="F:arylsulfatase activity"/>
    <property type="evidence" value="ECO:0007669"/>
    <property type="project" value="TreeGrafter"/>
</dbReference>
<dbReference type="EMBL" id="BARU01025922">
    <property type="protein sequence ID" value="GAH72112.1"/>
    <property type="molecule type" value="Genomic_DNA"/>
</dbReference>
<dbReference type="AlphaFoldDB" id="X1HRL8"/>
<evidence type="ECO:0000256" key="4">
    <source>
        <dbReference type="ARBA" id="ARBA00022837"/>
    </source>
</evidence>
<dbReference type="InterPro" id="IPR050738">
    <property type="entry name" value="Sulfatase"/>
</dbReference>
<keyword evidence="3" id="KW-0378">Hydrolase</keyword>
<dbReference type="GO" id="GO:0046872">
    <property type="term" value="F:metal ion binding"/>
    <property type="evidence" value="ECO:0007669"/>
    <property type="project" value="UniProtKB-KW"/>
</dbReference>
<dbReference type="PROSITE" id="PS00149">
    <property type="entry name" value="SULFATASE_2"/>
    <property type="match status" value="1"/>
</dbReference>
<protein>
    <recommendedName>
        <fullName evidence="5">Sulfatase N-terminal domain-containing protein</fullName>
    </recommendedName>
</protein>
<evidence type="ECO:0000256" key="3">
    <source>
        <dbReference type="ARBA" id="ARBA00022801"/>
    </source>
</evidence>
<dbReference type="InterPro" id="IPR017850">
    <property type="entry name" value="Alkaline_phosphatase_core_sf"/>
</dbReference>
<feature type="non-terminal residue" evidence="6">
    <location>
        <position position="181"/>
    </location>
</feature>
<sequence>MSTAKRPNIVLIMNDDMGFSDIGCYGGEVHTPNLDRLAASGLRLTQFYNTARCCPTRASILTGLHPHQTGVGHMMSDWDLDGYRGDLNDRCVTIAEVLGDAGYATYMSGKWHVSRHSGPDDAKHSWPRQRGFGRYYGIIAGAANYFAPKTLTRENNPVELPAGDYYVTDAISDQAARYIAQ</sequence>
<reference evidence="6" key="1">
    <citation type="journal article" date="2014" name="Front. Microbiol.">
        <title>High frequency of phylogenetically diverse reductive dehalogenase-homologous genes in deep subseafloor sedimentary metagenomes.</title>
        <authorList>
            <person name="Kawai M."/>
            <person name="Futagami T."/>
            <person name="Toyoda A."/>
            <person name="Takaki Y."/>
            <person name="Nishi S."/>
            <person name="Hori S."/>
            <person name="Arai W."/>
            <person name="Tsubouchi T."/>
            <person name="Morono Y."/>
            <person name="Uchiyama I."/>
            <person name="Ito T."/>
            <person name="Fujiyama A."/>
            <person name="Inagaki F."/>
            <person name="Takami H."/>
        </authorList>
    </citation>
    <scope>NUCLEOTIDE SEQUENCE</scope>
    <source>
        <strain evidence="6">Expedition CK06-06</strain>
    </source>
</reference>
<name>X1HRL8_9ZZZZ</name>
<feature type="domain" description="Sulfatase N-terminal" evidence="5">
    <location>
        <begin position="7"/>
        <end position="179"/>
    </location>
</feature>
<dbReference type="SUPFAM" id="SSF53649">
    <property type="entry name" value="Alkaline phosphatase-like"/>
    <property type="match status" value="1"/>
</dbReference>
<dbReference type="InterPro" id="IPR024607">
    <property type="entry name" value="Sulfatase_CS"/>
</dbReference>
<comment type="caution">
    <text evidence="6">The sequence shown here is derived from an EMBL/GenBank/DDBJ whole genome shotgun (WGS) entry which is preliminary data.</text>
</comment>
<proteinExistence type="inferred from homology"/>
<keyword evidence="4" id="KW-0106">Calcium</keyword>
<evidence type="ECO:0000313" key="6">
    <source>
        <dbReference type="EMBL" id="GAH72112.1"/>
    </source>
</evidence>
<dbReference type="PANTHER" id="PTHR42693:SF53">
    <property type="entry name" value="ENDO-4-O-SULFATASE"/>
    <property type="match status" value="1"/>
</dbReference>
<dbReference type="Gene3D" id="3.40.720.10">
    <property type="entry name" value="Alkaline Phosphatase, subunit A"/>
    <property type="match status" value="1"/>
</dbReference>
<dbReference type="InterPro" id="IPR000917">
    <property type="entry name" value="Sulfatase_N"/>
</dbReference>
<evidence type="ECO:0000256" key="2">
    <source>
        <dbReference type="ARBA" id="ARBA00022723"/>
    </source>
</evidence>
<organism evidence="6">
    <name type="scientific">marine sediment metagenome</name>
    <dbReference type="NCBI Taxonomy" id="412755"/>
    <lineage>
        <taxon>unclassified sequences</taxon>
        <taxon>metagenomes</taxon>
        <taxon>ecological metagenomes</taxon>
    </lineage>
</organism>
<comment type="similarity">
    <text evidence="1">Belongs to the sulfatase family.</text>
</comment>
<accession>X1HRL8</accession>
<evidence type="ECO:0000256" key="1">
    <source>
        <dbReference type="ARBA" id="ARBA00008779"/>
    </source>
</evidence>
<gene>
    <name evidence="6" type="ORF">S03H2_41705</name>
</gene>
<dbReference type="PANTHER" id="PTHR42693">
    <property type="entry name" value="ARYLSULFATASE FAMILY MEMBER"/>
    <property type="match status" value="1"/>
</dbReference>
<dbReference type="Pfam" id="PF00884">
    <property type="entry name" value="Sulfatase"/>
    <property type="match status" value="1"/>
</dbReference>